<evidence type="ECO:0008006" key="3">
    <source>
        <dbReference type="Google" id="ProtNLM"/>
    </source>
</evidence>
<proteinExistence type="predicted"/>
<name>A0A5C4J2P0_9ACTN</name>
<dbReference type="EMBL" id="VCKW01000242">
    <property type="protein sequence ID" value="TMQ91029.1"/>
    <property type="molecule type" value="Genomic_DNA"/>
</dbReference>
<dbReference type="AlphaFoldDB" id="A0A5C4J2P0"/>
<keyword evidence="2" id="KW-1185">Reference proteome</keyword>
<dbReference type="SUPFAM" id="SSF52540">
    <property type="entry name" value="P-loop containing nucleoside triphosphate hydrolases"/>
    <property type="match status" value="1"/>
</dbReference>
<evidence type="ECO:0000313" key="1">
    <source>
        <dbReference type="EMBL" id="TMQ91029.1"/>
    </source>
</evidence>
<reference evidence="1 2" key="1">
    <citation type="submission" date="2019-05" db="EMBL/GenBank/DDBJ databases">
        <title>Draft genome sequence of Actinomadura sp. 14C53.</title>
        <authorList>
            <person name="Saricaoglu S."/>
            <person name="Isik K."/>
        </authorList>
    </citation>
    <scope>NUCLEOTIDE SEQUENCE [LARGE SCALE GENOMIC DNA]</scope>
    <source>
        <strain evidence="1 2">14C53</strain>
    </source>
</reference>
<comment type="caution">
    <text evidence="1">The sequence shown here is derived from an EMBL/GenBank/DDBJ whole genome shotgun (WGS) entry which is preliminary data.</text>
</comment>
<sequence>MIPFPELGPLCPWKSPEHADHYAAVDHAQHAFEEFQQGFPDCGPLLGEGRMVLVSGGSKCGKTSLIHRCAHWLKDHPPTDHQVEIFNLTRDDARAGSIDDRMRDVWKRLLRELKFAGIFEQHELDLLGEEINEPPVQAYETLSRLLRLKSWIFVLLLPQSSVAEELVRYGHLAAEPNLLFFTETSFEGVADDGVRLLSSTAPPLWLSVGTLGVEDGWTYLSHFVADGSMPAVTEETMRKVIQERNLGIQPMTVTGLQRLMRGIWQYAAEHGRTDLTFEDFKTYAYRTADYL</sequence>
<dbReference type="RefSeq" id="WP_138649087.1">
    <property type="nucleotide sequence ID" value="NZ_VCKW01000242.1"/>
</dbReference>
<gene>
    <name evidence="1" type="ORF">ETD83_32770</name>
</gene>
<organism evidence="1 2">
    <name type="scientific">Actinomadura soli</name>
    <dbReference type="NCBI Taxonomy" id="2508997"/>
    <lineage>
        <taxon>Bacteria</taxon>
        <taxon>Bacillati</taxon>
        <taxon>Actinomycetota</taxon>
        <taxon>Actinomycetes</taxon>
        <taxon>Streptosporangiales</taxon>
        <taxon>Thermomonosporaceae</taxon>
        <taxon>Actinomadura</taxon>
    </lineage>
</organism>
<dbReference type="InterPro" id="IPR027417">
    <property type="entry name" value="P-loop_NTPase"/>
</dbReference>
<protein>
    <recommendedName>
        <fullName evidence="3">AAA+ ATPase domain-containing protein</fullName>
    </recommendedName>
</protein>
<evidence type="ECO:0000313" key="2">
    <source>
        <dbReference type="Proteomes" id="UP000309174"/>
    </source>
</evidence>
<dbReference type="Proteomes" id="UP000309174">
    <property type="component" value="Unassembled WGS sequence"/>
</dbReference>
<dbReference type="OrthoDB" id="4176703at2"/>
<accession>A0A5C4J2P0</accession>